<sequence length="147" mass="16008">PLPCAQQRACNYSATTRRLVHSIGTAPRPRRLLPYDQYMHRFAAYFQQGDMESNGKSVTSDAAAPGHPLWYRPTSSAVHTHNPISGGVHHQILLSNCLAQTQALAFGKTLAEAETELRKSGVDDAVVAAIAAHKVFEGNRPTNSVLF</sequence>
<dbReference type="Proteomes" id="UP000095280">
    <property type="component" value="Unplaced"/>
</dbReference>
<dbReference type="InterPro" id="IPR046348">
    <property type="entry name" value="SIS_dom_sf"/>
</dbReference>
<dbReference type="PROSITE" id="PS51463">
    <property type="entry name" value="P_GLUCOSE_ISOMERASE_3"/>
    <property type="match status" value="1"/>
</dbReference>
<dbReference type="Pfam" id="PF00342">
    <property type="entry name" value="PGI"/>
    <property type="match status" value="2"/>
</dbReference>
<evidence type="ECO:0000313" key="6">
    <source>
        <dbReference type="WBParaSite" id="maker-unitig_45034-snap-gene-0.4-mRNA-1"/>
    </source>
</evidence>
<dbReference type="Gene3D" id="3.40.50.10490">
    <property type="entry name" value="Glucose-6-phosphate isomerase like protein, domain 1"/>
    <property type="match status" value="2"/>
</dbReference>
<keyword evidence="5" id="KW-1185">Reference proteome</keyword>
<comment type="catalytic activity">
    <reaction evidence="4">
        <text>alpha-D-glucose 6-phosphate = beta-D-fructose 6-phosphate</text>
        <dbReference type="Rhea" id="RHEA:11816"/>
        <dbReference type="ChEBI" id="CHEBI:57634"/>
        <dbReference type="ChEBI" id="CHEBI:58225"/>
        <dbReference type="EC" id="5.3.1.9"/>
    </reaction>
</comment>
<evidence type="ECO:0000256" key="3">
    <source>
        <dbReference type="ARBA" id="ARBA00023235"/>
    </source>
</evidence>
<dbReference type="GO" id="GO:0005829">
    <property type="term" value="C:cytosol"/>
    <property type="evidence" value="ECO:0007669"/>
    <property type="project" value="TreeGrafter"/>
</dbReference>
<reference evidence="6" key="1">
    <citation type="submission" date="2016-11" db="UniProtKB">
        <authorList>
            <consortium name="WormBaseParasite"/>
        </authorList>
    </citation>
    <scope>IDENTIFICATION</scope>
</reference>
<keyword evidence="2 4" id="KW-0324">Glycolysis</keyword>
<keyword evidence="3 4" id="KW-0413">Isomerase</keyword>
<dbReference type="InterPro" id="IPR001672">
    <property type="entry name" value="G6P_Isomerase"/>
</dbReference>
<keyword evidence="1 4" id="KW-0312">Gluconeogenesis</keyword>
<evidence type="ECO:0000256" key="1">
    <source>
        <dbReference type="ARBA" id="ARBA00022432"/>
    </source>
</evidence>
<evidence type="ECO:0000313" key="5">
    <source>
        <dbReference type="Proteomes" id="UP000095280"/>
    </source>
</evidence>
<organism evidence="5 6">
    <name type="scientific">Macrostomum lignano</name>
    <dbReference type="NCBI Taxonomy" id="282301"/>
    <lineage>
        <taxon>Eukaryota</taxon>
        <taxon>Metazoa</taxon>
        <taxon>Spiralia</taxon>
        <taxon>Lophotrochozoa</taxon>
        <taxon>Platyhelminthes</taxon>
        <taxon>Rhabditophora</taxon>
        <taxon>Macrostomorpha</taxon>
        <taxon>Macrostomida</taxon>
        <taxon>Macrostomidae</taxon>
        <taxon>Macrostomum</taxon>
    </lineage>
</organism>
<accession>A0A1I8FR44</accession>
<dbReference type="GO" id="GO:0006096">
    <property type="term" value="P:glycolytic process"/>
    <property type="evidence" value="ECO:0007669"/>
    <property type="project" value="UniProtKB-UniPathway"/>
</dbReference>
<proteinExistence type="inferred from homology"/>
<dbReference type="GO" id="GO:0097367">
    <property type="term" value="F:carbohydrate derivative binding"/>
    <property type="evidence" value="ECO:0007669"/>
    <property type="project" value="InterPro"/>
</dbReference>
<protein>
    <recommendedName>
        <fullName evidence="4">Glucose-6-phosphate isomerase</fullName>
        <ecNumber evidence="4">5.3.1.9</ecNumber>
    </recommendedName>
</protein>
<evidence type="ECO:0000256" key="4">
    <source>
        <dbReference type="RuleBase" id="RU000612"/>
    </source>
</evidence>
<name>A0A1I8FR44_9PLAT</name>
<comment type="pathway">
    <text evidence="4">Carbohydrate degradation; glycolysis; D-glyceraldehyde 3-phosphate and glycerone phosphate from D-glucose: step 2/4.</text>
</comment>
<dbReference type="GO" id="GO:0004347">
    <property type="term" value="F:glucose-6-phosphate isomerase activity"/>
    <property type="evidence" value="ECO:0007669"/>
    <property type="project" value="UniProtKB-EC"/>
</dbReference>
<dbReference type="GO" id="GO:0006094">
    <property type="term" value="P:gluconeogenesis"/>
    <property type="evidence" value="ECO:0007669"/>
    <property type="project" value="UniProtKB-KW"/>
</dbReference>
<dbReference type="GO" id="GO:0051156">
    <property type="term" value="P:glucose 6-phosphate metabolic process"/>
    <property type="evidence" value="ECO:0007669"/>
    <property type="project" value="TreeGrafter"/>
</dbReference>
<dbReference type="SUPFAM" id="SSF53697">
    <property type="entry name" value="SIS domain"/>
    <property type="match status" value="1"/>
</dbReference>
<comment type="similarity">
    <text evidence="4">Belongs to the GPI family.</text>
</comment>
<dbReference type="WBParaSite" id="maker-unitig_45034-snap-gene-0.4-mRNA-1">
    <property type="protein sequence ID" value="maker-unitig_45034-snap-gene-0.4-mRNA-1"/>
    <property type="gene ID" value="maker-unitig_45034-snap-gene-0.4"/>
</dbReference>
<dbReference type="UniPathway" id="UPA00109">
    <property type="reaction ID" value="UER00181"/>
</dbReference>
<evidence type="ECO:0000256" key="2">
    <source>
        <dbReference type="ARBA" id="ARBA00023152"/>
    </source>
</evidence>
<dbReference type="PRINTS" id="PR00662">
    <property type="entry name" value="G6PISOMERASE"/>
</dbReference>
<dbReference type="PANTHER" id="PTHR11469">
    <property type="entry name" value="GLUCOSE-6-PHOSPHATE ISOMERASE"/>
    <property type="match status" value="1"/>
</dbReference>
<dbReference type="AlphaFoldDB" id="A0A1I8FR44"/>
<dbReference type="EC" id="5.3.1.9" evidence="4"/>
<dbReference type="CDD" id="cd05016">
    <property type="entry name" value="SIS_PGI_2"/>
    <property type="match status" value="1"/>
</dbReference>
<dbReference type="PANTHER" id="PTHR11469:SF1">
    <property type="entry name" value="GLUCOSE-6-PHOSPHATE ISOMERASE"/>
    <property type="match status" value="1"/>
</dbReference>
<dbReference type="GO" id="GO:0048029">
    <property type="term" value="F:monosaccharide binding"/>
    <property type="evidence" value="ECO:0007669"/>
    <property type="project" value="TreeGrafter"/>
</dbReference>
<dbReference type="InterPro" id="IPR035482">
    <property type="entry name" value="SIS_PGI_2"/>
</dbReference>